<dbReference type="STRING" id="1802500.A2801_00390"/>
<dbReference type="PANTHER" id="PTHR20982">
    <property type="entry name" value="RIBOSOME RECYCLING FACTOR"/>
    <property type="match status" value="1"/>
</dbReference>
<evidence type="ECO:0000256" key="1">
    <source>
        <dbReference type="ARBA" id="ARBA00004496"/>
    </source>
</evidence>
<keyword evidence="3" id="KW-0963">Cytoplasm</keyword>
<proteinExistence type="inferred from homology"/>
<organism evidence="6 7">
    <name type="scientific">Candidatus Woesebacteria bacterium RIFCSPHIGHO2_01_FULL_41_10</name>
    <dbReference type="NCBI Taxonomy" id="1802500"/>
    <lineage>
        <taxon>Bacteria</taxon>
        <taxon>Candidatus Woeseibacteriota</taxon>
    </lineage>
</organism>
<dbReference type="GO" id="GO:0005737">
    <property type="term" value="C:cytoplasm"/>
    <property type="evidence" value="ECO:0007669"/>
    <property type="project" value="UniProtKB-SubCell"/>
</dbReference>
<dbReference type="EMBL" id="MGGM01000006">
    <property type="protein sequence ID" value="OGM29963.1"/>
    <property type="molecule type" value="Genomic_DNA"/>
</dbReference>
<dbReference type="InterPro" id="IPR036191">
    <property type="entry name" value="RRF_sf"/>
</dbReference>
<evidence type="ECO:0000313" key="7">
    <source>
        <dbReference type="Proteomes" id="UP000177263"/>
    </source>
</evidence>
<comment type="subcellular location">
    <subcellularLocation>
        <location evidence="1">Cytoplasm</location>
    </subcellularLocation>
</comment>
<feature type="domain" description="Ribosome recycling factor" evidence="5">
    <location>
        <begin position="19"/>
        <end position="182"/>
    </location>
</feature>
<protein>
    <submittedName>
        <fullName evidence="6">Ribosome recycling factor</fullName>
    </submittedName>
</protein>
<name>A0A1F7YRN9_9BACT</name>
<dbReference type="InterPro" id="IPR023584">
    <property type="entry name" value="Ribosome_recyc_fac_dom"/>
</dbReference>
<reference evidence="6 7" key="1">
    <citation type="journal article" date="2016" name="Nat. Commun.">
        <title>Thousands of microbial genomes shed light on interconnected biogeochemical processes in an aquifer system.</title>
        <authorList>
            <person name="Anantharaman K."/>
            <person name="Brown C.T."/>
            <person name="Hug L.A."/>
            <person name="Sharon I."/>
            <person name="Castelle C.J."/>
            <person name="Probst A.J."/>
            <person name="Thomas B.C."/>
            <person name="Singh A."/>
            <person name="Wilkins M.J."/>
            <person name="Karaoz U."/>
            <person name="Brodie E.L."/>
            <person name="Williams K.H."/>
            <person name="Hubbard S.S."/>
            <person name="Banfield J.F."/>
        </authorList>
    </citation>
    <scope>NUCLEOTIDE SEQUENCE [LARGE SCALE GENOMIC DNA]</scope>
</reference>
<dbReference type="InterPro" id="IPR002661">
    <property type="entry name" value="Ribosome_recyc_fac"/>
</dbReference>
<evidence type="ECO:0000313" key="6">
    <source>
        <dbReference type="EMBL" id="OGM29963.1"/>
    </source>
</evidence>
<dbReference type="GO" id="GO:0006412">
    <property type="term" value="P:translation"/>
    <property type="evidence" value="ECO:0007669"/>
    <property type="project" value="UniProtKB-KW"/>
</dbReference>
<dbReference type="FunFam" id="1.10.132.20:FF:000001">
    <property type="entry name" value="Ribosome-recycling factor"/>
    <property type="match status" value="1"/>
</dbReference>
<dbReference type="GO" id="GO:0043023">
    <property type="term" value="F:ribosomal large subunit binding"/>
    <property type="evidence" value="ECO:0007669"/>
    <property type="project" value="TreeGrafter"/>
</dbReference>
<dbReference type="PANTHER" id="PTHR20982:SF3">
    <property type="entry name" value="MITOCHONDRIAL RIBOSOME RECYCLING FACTOR PSEUDO 1"/>
    <property type="match status" value="1"/>
</dbReference>
<comment type="similarity">
    <text evidence="2">Belongs to the RRF family.</text>
</comment>
<dbReference type="Gene3D" id="1.10.132.20">
    <property type="entry name" value="Ribosome-recycling factor"/>
    <property type="match status" value="1"/>
</dbReference>
<dbReference type="AlphaFoldDB" id="A0A1F7YRN9"/>
<evidence type="ECO:0000256" key="2">
    <source>
        <dbReference type="ARBA" id="ARBA00005912"/>
    </source>
</evidence>
<sequence length="184" mass="20519">MDLAELRKKMQEVISMVTTDIGSVRSGRVTPALVENIEVPAYGGTQNMRLLELAGITASDPQTLVIEPWDKSIIGDIRKGILAANVGLNPSIDGDILRISVPPMTGEDRQKFVKLLHTKIENGRVMVRQIRGDAMRDLKKGFEEKTVTEDDKFKLEKEIQDATDEFIEIIDTLGKNKETELLTV</sequence>
<evidence type="ECO:0000256" key="3">
    <source>
        <dbReference type="ARBA" id="ARBA00022490"/>
    </source>
</evidence>
<comment type="caution">
    <text evidence="6">The sequence shown here is derived from an EMBL/GenBank/DDBJ whole genome shotgun (WGS) entry which is preliminary data.</text>
</comment>
<dbReference type="Proteomes" id="UP000177263">
    <property type="component" value="Unassembled WGS sequence"/>
</dbReference>
<gene>
    <name evidence="6" type="ORF">A2801_00390</name>
</gene>
<accession>A0A1F7YRN9</accession>
<dbReference type="CDD" id="cd00520">
    <property type="entry name" value="RRF"/>
    <property type="match status" value="1"/>
</dbReference>
<keyword evidence="4" id="KW-0648">Protein biosynthesis</keyword>
<evidence type="ECO:0000259" key="5">
    <source>
        <dbReference type="Pfam" id="PF01765"/>
    </source>
</evidence>
<dbReference type="FunFam" id="3.30.1360.40:FF:000001">
    <property type="entry name" value="Ribosome-recycling factor"/>
    <property type="match status" value="1"/>
</dbReference>
<evidence type="ECO:0000256" key="4">
    <source>
        <dbReference type="ARBA" id="ARBA00022917"/>
    </source>
</evidence>
<dbReference type="Pfam" id="PF01765">
    <property type="entry name" value="RRF"/>
    <property type="match status" value="1"/>
</dbReference>
<dbReference type="Gene3D" id="3.30.1360.40">
    <property type="match status" value="1"/>
</dbReference>
<dbReference type="SUPFAM" id="SSF55194">
    <property type="entry name" value="Ribosome recycling factor, RRF"/>
    <property type="match status" value="1"/>
</dbReference>
<dbReference type="NCBIfam" id="TIGR00496">
    <property type="entry name" value="frr"/>
    <property type="match status" value="1"/>
</dbReference>